<sequence>MSIRRWDYWDGAGEPKSETLQVAAALEKIIETDRTHPGVLHLHIHLIEASRHPERAMVSANALEATVPIAGHVVHMPAHIYIRVGDYDRAIANNRRSLAVDQEFAAIWGDRPLPNQGTYNLSHRVHAGHALDFIRFAATMQGNYATANASAWEMANRMTPAAATMGRAQKRRAAPWLVLKIFGRWDELQALEPPQKTTPYLSGIWSYVQGSAFVAKGELELARAELEKLEAIKTAPNSGGNRAGATATTEIVALAAHGLRGEIQLAMGDLEGAIESFEAGVAVEDTNNYTEPPDWPQSMRLYLGSALLRAGRYAEAQGVFERDLQWNQNNGWTLFGLTQALRGQNFSVAADAHDLQWEKAWASADLHLTEAVVLD</sequence>
<dbReference type="SUPFAM" id="SSF48452">
    <property type="entry name" value="TPR-like"/>
    <property type="match status" value="1"/>
</dbReference>
<dbReference type="InterPro" id="IPR011990">
    <property type="entry name" value="TPR-like_helical_dom_sf"/>
</dbReference>
<dbReference type="PANTHER" id="PTHR45588:SF1">
    <property type="entry name" value="WW DOMAIN-CONTAINING PROTEIN"/>
    <property type="match status" value="1"/>
</dbReference>
<dbReference type="Gene3D" id="1.25.40.10">
    <property type="entry name" value="Tetratricopeptide repeat domain"/>
    <property type="match status" value="1"/>
</dbReference>
<gene>
    <name evidence="1" type="ORF">MBMO_EBAC000-47H08.33</name>
</gene>
<dbReference type="AlphaFoldDB" id="Q6SGA8"/>
<name>Q6SGA8_9BACT</name>
<dbReference type="PANTHER" id="PTHR45588">
    <property type="entry name" value="TPR DOMAIN-CONTAINING PROTEIN"/>
    <property type="match status" value="1"/>
</dbReference>
<reference evidence="1" key="1">
    <citation type="submission" date="2003-11" db="EMBL/GenBank/DDBJ databases">
        <authorList>
            <person name="Heidelberg J.F."/>
            <person name="Eisen J.A."/>
            <person name="Nelson W.C."/>
            <person name="DeLong E.F."/>
        </authorList>
    </citation>
    <scope>NUCLEOTIDE SEQUENCE</scope>
</reference>
<reference evidence="1" key="2">
    <citation type="submission" date="2003-12" db="EMBL/GenBank/DDBJ databases">
        <title>Monterey Bay Coastal Ocean Microbial Observatory environmental clone sequencing.</title>
        <authorList>
            <person name="DeLong E.F."/>
        </authorList>
    </citation>
    <scope>NUCLEOTIDE SEQUENCE</scope>
</reference>
<accession>Q6SGA8</accession>
<dbReference type="EMBL" id="AY458643">
    <property type="protein sequence ID" value="AAR37954.1"/>
    <property type="molecule type" value="Genomic_DNA"/>
</dbReference>
<protein>
    <submittedName>
        <fullName evidence="1">TPR domain protein</fullName>
    </submittedName>
</protein>
<proteinExistence type="predicted"/>
<evidence type="ECO:0000313" key="1">
    <source>
        <dbReference type="EMBL" id="AAR37954.1"/>
    </source>
</evidence>
<organism evidence="1">
    <name type="scientific">uncultured marine bacterium 561</name>
    <dbReference type="NCBI Taxonomy" id="257396"/>
    <lineage>
        <taxon>Bacteria</taxon>
        <taxon>environmental samples</taxon>
    </lineage>
</organism>